<dbReference type="InterPro" id="IPR005814">
    <property type="entry name" value="Aminotrans_3"/>
</dbReference>
<comment type="cofactor">
    <cofactor evidence="1">
        <name>pyridoxal 5'-phosphate</name>
        <dbReference type="ChEBI" id="CHEBI:597326"/>
    </cofactor>
</comment>
<accession>A0A517MKV5</accession>
<proteinExistence type="inferred from homology"/>
<keyword evidence="7" id="KW-1185">Reference proteome</keyword>
<evidence type="ECO:0000313" key="7">
    <source>
        <dbReference type="Proteomes" id="UP000320672"/>
    </source>
</evidence>
<dbReference type="GO" id="GO:0004587">
    <property type="term" value="F:ornithine aminotransferase activity"/>
    <property type="evidence" value="ECO:0007669"/>
    <property type="project" value="UniProtKB-EC"/>
</dbReference>
<evidence type="ECO:0000256" key="2">
    <source>
        <dbReference type="ARBA" id="ARBA00022576"/>
    </source>
</evidence>
<dbReference type="PANTHER" id="PTHR11986:SF79">
    <property type="entry name" value="ACETYLORNITHINE AMINOTRANSFERASE, MITOCHONDRIAL"/>
    <property type="match status" value="1"/>
</dbReference>
<evidence type="ECO:0000256" key="4">
    <source>
        <dbReference type="ARBA" id="ARBA00022898"/>
    </source>
</evidence>
<keyword evidence="2 6" id="KW-0032">Aminotransferase</keyword>
<comment type="similarity">
    <text evidence="5">Belongs to the class-III pyridoxal-phosphate-dependent aminotransferase family.</text>
</comment>
<evidence type="ECO:0000256" key="1">
    <source>
        <dbReference type="ARBA" id="ARBA00001933"/>
    </source>
</evidence>
<dbReference type="Proteomes" id="UP000320672">
    <property type="component" value="Chromosome"/>
</dbReference>
<dbReference type="EMBL" id="CP036262">
    <property type="protein sequence ID" value="QDS95511.1"/>
    <property type="molecule type" value="Genomic_DNA"/>
</dbReference>
<dbReference type="EC" id="2.6.1.13" evidence="6"/>
<dbReference type="AlphaFoldDB" id="A0A517MKV5"/>
<keyword evidence="3 6" id="KW-0808">Transferase</keyword>
<dbReference type="SUPFAM" id="SSF53383">
    <property type="entry name" value="PLP-dependent transferases"/>
    <property type="match status" value="1"/>
</dbReference>
<dbReference type="Gene3D" id="3.90.1150.10">
    <property type="entry name" value="Aspartate Aminotransferase, domain 1"/>
    <property type="match status" value="1"/>
</dbReference>
<dbReference type="GO" id="GO:0030170">
    <property type="term" value="F:pyridoxal phosphate binding"/>
    <property type="evidence" value="ECO:0007669"/>
    <property type="project" value="InterPro"/>
</dbReference>
<dbReference type="InterPro" id="IPR015424">
    <property type="entry name" value="PyrdxlP-dep_Trfase"/>
</dbReference>
<dbReference type="OrthoDB" id="9816013at2"/>
<evidence type="ECO:0000313" key="6">
    <source>
        <dbReference type="EMBL" id="QDS95511.1"/>
    </source>
</evidence>
<dbReference type="Gene3D" id="3.40.640.10">
    <property type="entry name" value="Type I PLP-dependent aspartate aminotransferase-like (Major domain)"/>
    <property type="match status" value="1"/>
</dbReference>
<keyword evidence="4 5" id="KW-0663">Pyridoxal phosphate</keyword>
<organism evidence="6 7">
    <name type="scientific">Roseimaritima multifibrata</name>
    <dbReference type="NCBI Taxonomy" id="1930274"/>
    <lineage>
        <taxon>Bacteria</taxon>
        <taxon>Pseudomonadati</taxon>
        <taxon>Planctomycetota</taxon>
        <taxon>Planctomycetia</taxon>
        <taxon>Pirellulales</taxon>
        <taxon>Pirellulaceae</taxon>
        <taxon>Roseimaritima</taxon>
    </lineage>
</organism>
<dbReference type="KEGG" id="rml:FF011L_43080"/>
<dbReference type="PANTHER" id="PTHR11986">
    <property type="entry name" value="AMINOTRANSFERASE CLASS III"/>
    <property type="match status" value="1"/>
</dbReference>
<protein>
    <submittedName>
        <fullName evidence="6">Ornithine aminotransferase 2</fullName>
        <ecNumber evidence="6">2.6.1.13</ecNumber>
    </submittedName>
</protein>
<dbReference type="InterPro" id="IPR050103">
    <property type="entry name" value="Class-III_PLP-dep_AT"/>
</dbReference>
<reference evidence="6 7" key="1">
    <citation type="submission" date="2019-02" db="EMBL/GenBank/DDBJ databases">
        <title>Deep-cultivation of Planctomycetes and their phenomic and genomic characterization uncovers novel biology.</title>
        <authorList>
            <person name="Wiegand S."/>
            <person name="Jogler M."/>
            <person name="Boedeker C."/>
            <person name="Pinto D."/>
            <person name="Vollmers J."/>
            <person name="Rivas-Marin E."/>
            <person name="Kohn T."/>
            <person name="Peeters S.H."/>
            <person name="Heuer A."/>
            <person name="Rast P."/>
            <person name="Oberbeckmann S."/>
            <person name="Bunk B."/>
            <person name="Jeske O."/>
            <person name="Meyerdierks A."/>
            <person name="Storesund J.E."/>
            <person name="Kallscheuer N."/>
            <person name="Luecker S."/>
            <person name="Lage O.M."/>
            <person name="Pohl T."/>
            <person name="Merkel B.J."/>
            <person name="Hornburger P."/>
            <person name="Mueller R.-W."/>
            <person name="Bruemmer F."/>
            <person name="Labrenz M."/>
            <person name="Spormann A.M."/>
            <person name="Op den Camp H."/>
            <person name="Overmann J."/>
            <person name="Amann R."/>
            <person name="Jetten M.S.M."/>
            <person name="Mascher T."/>
            <person name="Medema M.H."/>
            <person name="Devos D.P."/>
            <person name="Kaster A.-K."/>
            <person name="Ovreas L."/>
            <person name="Rohde M."/>
            <person name="Galperin M.Y."/>
            <person name="Jogler C."/>
        </authorList>
    </citation>
    <scope>NUCLEOTIDE SEQUENCE [LARGE SCALE GENOMIC DNA]</scope>
    <source>
        <strain evidence="6 7">FF011L</strain>
    </source>
</reference>
<dbReference type="RefSeq" id="WP_145353683.1">
    <property type="nucleotide sequence ID" value="NZ_CP036262.1"/>
</dbReference>
<evidence type="ECO:0000256" key="5">
    <source>
        <dbReference type="RuleBase" id="RU003560"/>
    </source>
</evidence>
<dbReference type="GO" id="GO:0042802">
    <property type="term" value="F:identical protein binding"/>
    <property type="evidence" value="ECO:0007669"/>
    <property type="project" value="TreeGrafter"/>
</dbReference>
<evidence type="ECO:0000256" key="3">
    <source>
        <dbReference type="ARBA" id="ARBA00022679"/>
    </source>
</evidence>
<dbReference type="InterPro" id="IPR015422">
    <property type="entry name" value="PyrdxlP-dep_Trfase_small"/>
</dbReference>
<gene>
    <name evidence="6" type="primary">rocD2</name>
    <name evidence="6" type="ORF">FF011L_43080</name>
</gene>
<dbReference type="InterPro" id="IPR015421">
    <property type="entry name" value="PyrdxlP-dep_Trfase_major"/>
</dbReference>
<sequence>MVASESDRSSRELAQAYESELLARTGGNHVVFTPCREMAIEWAIAAVRLRSAGQKFKIITFVGNELGQTLACHSASGFPESQADLGPLVAGFVHCPWGDASAVREAIDDQTAAILIQPIQTANGLQMASTEFLQELREIADTNGLWLLSDESSFPWGVSGALDSQSSFGFEPHARILAEGLAGEFPLGVVIWQDQLPDALQTHPLLQTLPVAATIATAGQTVLKDLNEESLQSVQAVAAMCERALISLVDDFEFVKEIRQRGILFAVEMDIPVEPLVAELSQHGEAFRTAGSHTLRIQPPFQMTSEDLENLVADLHQVLQSVERAADPTEEPVAGP</sequence>
<name>A0A517MKV5_9BACT</name>
<dbReference type="Pfam" id="PF00202">
    <property type="entry name" value="Aminotran_3"/>
    <property type="match status" value="1"/>
</dbReference>